<evidence type="ECO:0000256" key="1">
    <source>
        <dbReference type="SAM" id="MobiDB-lite"/>
    </source>
</evidence>
<reference evidence="2 3" key="1">
    <citation type="submission" date="2019-05" db="EMBL/GenBank/DDBJ databases">
        <title>Mikania micrantha, genome provides insights into the molecular mechanism of rapid growth.</title>
        <authorList>
            <person name="Liu B."/>
        </authorList>
    </citation>
    <scope>NUCLEOTIDE SEQUENCE [LARGE SCALE GENOMIC DNA]</scope>
    <source>
        <strain evidence="2">NLD-2019</strain>
        <tissue evidence="2">Leaf</tissue>
    </source>
</reference>
<evidence type="ECO:0000313" key="2">
    <source>
        <dbReference type="EMBL" id="KAD5802490.1"/>
    </source>
</evidence>
<feature type="compositionally biased region" description="Basic and acidic residues" evidence="1">
    <location>
        <begin position="102"/>
        <end position="112"/>
    </location>
</feature>
<feature type="region of interest" description="Disordered" evidence="1">
    <location>
        <begin position="67"/>
        <end position="139"/>
    </location>
</feature>
<organism evidence="2 3">
    <name type="scientific">Mikania micrantha</name>
    <name type="common">bitter vine</name>
    <dbReference type="NCBI Taxonomy" id="192012"/>
    <lineage>
        <taxon>Eukaryota</taxon>
        <taxon>Viridiplantae</taxon>
        <taxon>Streptophyta</taxon>
        <taxon>Embryophyta</taxon>
        <taxon>Tracheophyta</taxon>
        <taxon>Spermatophyta</taxon>
        <taxon>Magnoliopsida</taxon>
        <taxon>eudicotyledons</taxon>
        <taxon>Gunneridae</taxon>
        <taxon>Pentapetalae</taxon>
        <taxon>asterids</taxon>
        <taxon>campanulids</taxon>
        <taxon>Asterales</taxon>
        <taxon>Asteraceae</taxon>
        <taxon>Asteroideae</taxon>
        <taxon>Heliantheae alliance</taxon>
        <taxon>Eupatorieae</taxon>
        <taxon>Mikania</taxon>
    </lineage>
</organism>
<sequence>MLLANMLIQTKEHRCEDQAASNFQYCPWWDDKHDSFYEHDRHYGSVFDKCSHTNNLPFVLRLQNQHKDDGHRTKEYQGLKRWLTGQDTRKNHVQEDSPMDQDQVRNPEKNKMADAATPNEKTTRIEETVEIREDHGKQRYTMTEVIARVDTRHDRPSETK</sequence>
<keyword evidence="3" id="KW-1185">Reference proteome</keyword>
<feature type="compositionally biased region" description="Basic and acidic residues" evidence="1">
    <location>
        <begin position="67"/>
        <end position="78"/>
    </location>
</feature>
<dbReference type="EMBL" id="SZYD01000007">
    <property type="protein sequence ID" value="KAD5802490.1"/>
    <property type="molecule type" value="Genomic_DNA"/>
</dbReference>
<comment type="caution">
    <text evidence="2">The sequence shown here is derived from an EMBL/GenBank/DDBJ whole genome shotgun (WGS) entry which is preliminary data.</text>
</comment>
<accession>A0A5N6NZP1</accession>
<dbReference type="Proteomes" id="UP000326396">
    <property type="component" value="Linkage Group LG15"/>
</dbReference>
<dbReference type="AlphaFoldDB" id="A0A5N6NZP1"/>
<gene>
    <name evidence="2" type="ORF">E3N88_13850</name>
</gene>
<feature type="compositionally biased region" description="Basic and acidic residues" evidence="1">
    <location>
        <begin position="121"/>
        <end position="137"/>
    </location>
</feature>
<name>A0A5N6NZP1_9ASTR</name>
<evidence type="ECO:0000313" key="3">
    <source>
        <dbReference type="Proteomes" id="UP000326396"/>
    </source>
</evidence>
<proteinExistence type="predicted"/>
<protein>
    <submittedName>
        <fullName evidence="2">Uncharacterized protein</fullName>
    </submittedName>
</protein>